<dbReference type="EMBL" id="BAAARV010000045">
    <property type="protein sequence ID" value="GAA2358186.1"/>
    <property type="molecule type" value="Genomic_DNA"/>
</dbReference>
<protein>
    <submittedName>
        <fullName evidence="2">Uncharacterized protein</fullName>
    </submittedName>
</protein>
<keyword evidence="1" id="KW-1133">Transmembrane helix</keyword>
<dbReference type="RefSeq" id="WP_344615097.1">
    <property type="nucleotide sequence ID" value="NZ_BAAARV010000045.1"/>
</dbReference>
<reference evidence="2 3" key="1">
    <citation type="journal article" date="2019" name="Int. J. Syst. Evol. Microbiol.">
        <title>The Global Catalogue of Microorganisms (GCM) 10K type strain sequencing project: providing services to taxonomists for standard genome sequencing and annotation.</title>
        <authorList>
            <consortium name="The Broad Institute Genomics Platform"/>
            <consortium name="The Broad Institute Genome Sequencing Center for Infectious Disease"/>
            <person name="Wu L."/>
            <person name="Ma J."/>
        </authorList>
    </citation>
    <scope>NUCLEOTIDE SEQUENCE [LARGE SCALE GENOMIC DNA]</scope>
    <source>
        <strain evidence="2 3">JCM 3272</strain>
    </source>
</reference>
<keyword evidence="3" id="KW-1185">Reference proteome</keyword>
<feature type="transmembrane region" description="Helical" evidence="1">
    <location>
        <begin position="28"/>
        <end position="48"/>
    </location>
</feature>
<evidence type="ECO:0000313" key="2">
    <source>
        <dbReference type="EMBL" id="GAA2358186.1"/>
    </source>
</evidence>
<feature type="transmembrane region" description="Helical" evidence="1">
    <location>
        <begin position="5"/>
        <end position="22"/>
    </location>
</feature>
<proteinExistence type="predicted"/>
<accession>A0ABN3GQ75</accession>
<name>A0ABN3GQ75_9ACTN</name>
<keyword evidence="1" id="KW-0812">Transmembrane</keyword>
<evidence type="ECO:0000313" key="3">
    <source>
        <dbReference type="Proteomes" id="UP001501444"/>
    </source>
</evidence>
<evidence type="ECO:0000256" key="1">
    <source>
        <dbReference type="SAM" id="Phobius"/>
    </source>
</evidence>
<sequence>MRGRGWWLFLAAAVPVGLPLLGRWWAGLAFAGLAAAAIGPLFLAQWWARRRQRALLASGAERWLCHVPLHRAALIWELGAGFALLFGGGVPVYAEAGPGGLTLRLRRPAPSRHPPVVVLWRDIAAVRAAPAGRLTDWGRVALLPLTVISLDLPDDIGGPLILTAHEAGGLVESVTAHKISETTGHRG</sequence>
<comment type="caution">
    <text evidence="2">The sequence shown here is derived from an EMBL/GenBank/DDBJ whole genome shotgun (WGS) entry which is preliminary data.</text>
</comment>
<gene>
    <name evidence="2" type="ORF">GCM10010170_051780</name>
</gene>
<keyword evidence="1" id="KW-0472">Membrane</keyword>
<dbReference type="Proteomes" id="UP001501444">
    <property type="component" value="Unassembled WGS sequence"/>
</dbReference>
<organism evidence="2 3">
    <name type="scientific">Dactylosporangium salmoneum</name>
    <dbReference type="NCBI Taxonomy" id="53361"/>
    <lineage>
        <taxon>Bacteria</taxon>
        <taxon>Bacillati</taxon>
        <taxon>Actinomycetota</taxon>
        <taxon>Actinomycetes</taxon>
        <taxon>Micromonosporales</taxon>
        <taxon>Micromonosporaceae</taxon>
        <taxon>Dactylosporangium</taxon>
    </lineage>
</organism>